<dbReference type="CDD" id="cd01272">
    <property type="entry name" value="PTB1_Fe65"/>
    <property type="match status" value="1"/>
</dbReference>
<feature type="region of interest" description="Disordered" evidence="2">
    <location>
        <begin position="966"/>
        <end position="1020"/>
    </location>
</feature>
<dbReference type="InterPro" id="IPR036020">
    <property type="entry name" value="WW_dom_sf"/>
</dbReference>
<keyword evidence="1" id="KW-0677">Repeat</keyword>
<dbReference type="Pfam" id="PF00640">
    <property type="entry name" value="PID"/>
    <property type="match status" value="2"/>
</dbReference>
<dbReference type="SUPFAM" id="SSF50729">
    <property type="entry name" value="PH domain-like"/>
    <property type="match status" value="2"/>
</dbReference>
<dbReference type="AlphaFoldDB" id="A0A7R8W883"/>
<dbReference type="PROSITE" id="PS01179">
    <property type="entry name" value="PID"/>
    <property type="match status" value="2"/>
</dbReference>
<name>A0A7R8W883_9CRUS</name>
<feature type="region of interest" description="Disordered" evidence="2">
    <location>
        <begin position="624"/>
        <end position="668"/>
    </location>
</feature>
<dbReference type="OrthoDB" id="5969782at2759"/>
<dbReference type="PANTHER" id="PTHR14058">
    <property type="entry name" value="AMYLOID BETA A4 PRECURSOR PROTEIN-BINDING FAMILY B"/>
    <property type="match status" value="1"/>
</dbReference>
<feature type="compositionally biased region" description="Low complexity" evidence="2">
    <location>
        <begin position="975"/>
        <end position="988"/>
    </location>
</feature>
<dbReference type="SUPFAM" id="SSF51045">
    <property type="entry name" value="WW domain"/>
    <property type="match status" value="1"/>
</dbReference>
<dbReference type="EMBL" id="OB660330">
    <property type="protein sequence ID" value="CAD7224219.1"/>
    <property type="molecule type" value="Genomic_DNA"/>
</dbReference>
<feature type="compositionally biased region" description="Low complexity" evidence="2">
    <location>
        <begin position="1004"/>
        <end position="1014"/>
    </location>
</feature>
<reference evidence="3" key="1">
    <citation type="submission" date="2020-11" db="EMBL/GenBank/DDBJ databases">
        <authorList>
            <person name="Tran Van P."/>
        </authorList>
    </citation>
    <scope>NUCLEOTIDE SEQUENCE</scope>
</reference>
<evidence type="ECO:0000256" key="2">
    <source>
        <dbReference type="SAM" id="MobiDB-lite"/>
    </source>
</evidence>
<dbReference type="GO" id="GO:0005634">
    <property type="term" value="C:nucleus"/>
    <property type="evidence" value="ECO:0007669"/>
    <property type="project" value="TreeGrafter"/>
</dbReference>
<organism evidence="3">
    <name type="scientific">Cyprideis torosa</name>
    <dbReference type="NCBI Taxonomy" id="163714"/>
    <lineage>
        <taxon>Eukaryota</taxon>
        <taxon>Metazoa</taxon>
        <taxon>Ecdysozoa</taxon>
        <taxon>Arthropoda</taxon>
        <taxon>Crustacea</taxon>
        <taxon>Oligostraca</taxon>
        <taxon>Ostracoda</taxon>
        <taxon>Podocopa</taxon>
        <taxon>Podocopida</taxon>
        <taxon>Cytherocopina</taxon>
        <taxon>Cytheroidea</taxon>
        <taxon>Cytherideidae</taxon>
        <taxon>Cyprideis</taxon>
    </lineage>
</organism>
<dbReference type="CDD" id="cd01271">
    <property type="entry name" value="PTB2_Fe65"/>
    <property type="match status" value="1"/>
</dbReference>
<evidence type="ECO:0000256" key="1">
    <source>
        <dbReference type="ARBA" id="ARBA00022737"/>
    </source>
</evidence>
<feature type="compositionally biased region" description="Acidic residues" evidence="2">
    <location>
        <begin position="647"/>
        <end position="659"/>
    </location>
</feature>
<feature type="compositionally biased region" description="Polar residues" evidence="2">
    <location>
        <begin position="32"/>
        <end position="49"/>
    </location>
</feature>
<dbReference type="PANTHER" id="PTHR14058:SF8">
    <property type="entry name" value="PROTEIN FE65 HOMOLOG"/>
    <property type="match status" value="1"/>
</dbReference>
<protein>
    <submittedName>
        <fullName evidence="3">Uncharacterized protein</fullName>
    </submittedName>
</protein>
<dbReference type="FunFam" id="2.30.29.30:FF:000034">
    <property type="entry name" value="amyloid beta A4 precursor protein-binding family B member 2"/>
    <property type="match status" value="1"/>
</dbReference>
<dbReference type="GO" id="GO:0005737">
    <property type="term" value="C:cytoplasm"/>
    <property type="evidence" value="ECO:0007669"/>
    <property type="project" value="TreeGrafter"/>
</dbReference>
<dbReference type="FunFam" id="2.30.29.30:FF:000317">
    <property type="entry name" value="Amyloid beta A4 protein-binding family B member"/>
    <property type="match status" value="1"/>
</dbReference>
<dbReference type="Gene3D" id="2.20.70.10">
    <property type="match status" value="1"/>
</dbReference>
<dbReference type="InterPro" id="IPR001202">
    <property type="entry name" value="WW_dom"/>
</dbReference>
<accession>A0A7R8W883</accession>
<dbReference type="GO" id="GO:0001540">
    <property type="term" value="F:amyloid-beta binding"/>
    <property type="evidence" value="ECO:0007669"/>
    <property type="project" value="InterPro"/>
</dbReference>
<gene>
    <name evidence="3" type="ORF">CTOB1V02_LOCUS2189</name>
</gene>
<feature type="compositionally biased region" description="Low complexity" evidence="2">
    <location>
        <begin position="626"/>
        <end position="641"/>
    </location>
</feature>
<dbReference type="InterPro" id="IPR006020">
    <property type="entry name" value="PTB/PI_dom"/>
</dbReference>
<dbReference type="InterPro" id="IPR039576">
    <property type="entry name" value="APBB1/2/3"/>
</dbReference>
<dbReference type="Gene3D" id="2.30.29.30">
    <property type="entry name" value="Pleckstrin-homology domain (PH domain)/Phosphotyrosine-binding domain (PTB)"/>
    <property type="match status" value="2"/>
</dbReference>
<dbReference type="PROSITE" id="PS50020">
    <property type="entry name" value="WW_DOMAIN_2"/>
    <property type="match status" value="1"/>
</dbReference>
<dbReference type="InterPro" id="IPR011993">
    <property type="entry name" value="PH-like_dom_sf"/>
</dbReference>
<evidence type="ECO:0000313" key="3">
    <source>
        <dbReference type="EMBL" id="CAD7224219.1"/>
    </source>
</evidence>
<sequence length="1185" mass="129916">MSLKPSDIDPAGSPWRTPQEVMLRLKVRKNKNALQSRMQAPITSPTKSTSPEKRFSPQSVKRRNPFRRSPEALKQVRLETEAVDNQSSCDRRLFALIDNSVQTMNSFQGRNDSSAPVELASRKSLLSQENAVSANNKETVTKKPLKSLLDWSLKSRVRIVSSEPILPPSSRLKPSQEASGLTAFSRCVFDHLTASGDQSSDLDSSVGAQLQQLCGFWEYPSFPCYSAMEKGGSKATPFASAVGASAELQNLLLSEWRASLTSLYSMLKARHCPFFYITSNGLNVIFKAAGIGGHPDITALVAPTTSGFRRALDQADIEFQLPLYQPSTNKPSEAAPLAEKVVEDNWEGEDANEDLDDSFVEELMSDVVAGGRRGHPDKNLDHRAESAVFLRGTADVQGLYNYLLNSKNLTRGTGVPPSLVSPVAFLKSSLSTLSLRRSVIEVPSKGGKATQAHCLELSGPVLPSTVLSLCHLAQKHLTSFRLSLSTLKGAEGLNARTESEEEEETALSFARSNMAGCGLPKETREELVLLRPPPSSHEQEPLVLSEVLFQEGVYRRLILLCGLRMPVLMNKAVSDEDADEMIVSPGEDTFNQGRSYENPNFQLSHLDELNSNTVTPSSLEGTMRITPSTPSSVGHSPSVHVAPEASIQEEEDSPQEEEALLEKRPGVRGRHKYAQLDVRSMGVDLSSGPQVEAEDRKVEAPKVVLRPRKEQHIPIGWEKYEDENGPYYWHIKSGTIQRDLPTTDSTFQANFRSSLNLEEIMRHTSSPGLSTAFGDSGMAGGGFPRSITTETLSLISSQREKRQSFQLNSSPVPTRSLRYRVRSLGCVEVPEEELSADRSSRAVNRCIVDLSERDSLRRARGEEDGAETQEEEDCGRWGNGEPVTLELDDAFLRLVDPATAATLHSQAIHTIRVWGVGRDNGRDFAYVARDRVTRRHLCHVFVCDTPAREIANALRDICKKIMLERSQGQPTKNNPGAGSSALGSASLPPVRPSHLPTEGRRQDLAGPPLSSVLPPSFPTPMEEPRKVLRARFVGAVSVDKPSGMDVVNSAIENAIAAKPEAAWEEVRLAIAPSKIVITRVKDEFTLSECRVRFLSFLGIGKNDPRQCAFIIHTAKSAFQAYVFSAEPTAGQVCRTIEAACKLRYQKCIDAHGLPPPKAASVEGGESDAPPSAPSLQIVVVFFRLF</sequence>
<dbReference type="InterPro" id="IPR024861">
    <property type="entry name" value="Donson"/>
</dbReference>
<dbReference type="PRINTS" id="PR02064">
    <property type="entry name" value="DONSON"/>
</dbReference>
<feature type="region of interest" description="Disordered" evidence="2">
    <location>
        <begin position="29"/>
        <end position="69"/>
    </location>
</feature>
<dbReference type="GO" id="GO:0006355">
    <property type="term" value="P:regulation of DNA-templated transcription"/>
    <property type="evidence" value="ECO:0007669"/>
    <property type="project" value="TreeGrafter"/>
</dbReference>
<proteinExistence type="predicted"/>
<dbReference type="SMART" id="SM00462">
    <property type="entry name" value="PTB"/>
    <property type="match status" value="2"/>
</dbReference>